<dbReference type="KEGG" id="ahel:Q31a_52950"/>
<protein>
    <submittedName>
        <fullName evidence="1">Uncharacterized protein</fullName>
    </submittedName>
</protein>
<proteinExistence type="predicted"/>
<reference evidence="1 2" key="1">
    <citation type="submission" date="2019-02" db="EMBL/GenBank/DDBJ databases">
        <title>Deep-cultivation of Planctomycetes and their phenomic and genomic characterization uncovers novel biology.</title>
        <authorList>
            <person name="Wiegand S."/>
            <person name="Jogler M."/>
            <person name="Boedeker C."/>
            <person name="Pinto D."/>
            <person name="Vollmers J."/>
            <person name="Rivas-Marin E."/>
            <person name="Kohn T."/>
            <person name="Peeters S.H."/>
            <person name="Heuer A."/>
            <person name="Rast P."/>
            <person name="Oberbeckmann S."/>
            <person name="Bunk B."/>
            <person name="Jeske O."/>
            <person name="Meyerdierks A."/>
            <person name="Storesund J.E."/>
            <person name="Kallscheuer N."/>
            <person name="Luecker S."/>
            <person name="Lage O.M."/>
            <person name="Pohl T."/>
            <person name="Merkel B.J."/>
            <person name="Hornburger P."/>
            <person name="Mueller R.-W."/>
            <person name="Bruemmer F."/>
            <person name="Labrenz M."/>
            <person name="Spormann A.M."/>
            <person name="Op den Camp H."/>
            <person name="Overmann J."/>
            <person name="Amann R."/>
            <person name="Jetten M.S.M."/>
            <person name="Mascher T."/>
            <person name="Medema M.H."/>
            <person name="Devos D.P."/>
            <person name="Kaster A.-K."/>
            <person name="Ovreas L."/>
            <person name="Rohde M."/>
            <person name="Galperin M.Y."/>
            <person name="Jogler C."/>
        </authorList>
    </citation>
    <scope>NUCLEOTIDE SEQUENCE [LARGE SCALE GENOMIC DNA]</scope>
    <source>
        <strain evidence="1 2">Q31a</strain>
    </source>
</reference>
<organism evidence="1 2">
    <name type="scientific">Aureliella helgolandensis</name>
    <dbReference type="NCBI Taxonomy" id="2527968"/>
    <lineage>
        <taxon>Bacteria</taxon>
        <taxon>Pseudomonadati</taxon>
        <taxon>Planctomycetota</taxon>
        <taxon>Planctomycetia</taxon>
        <taxon>Pirellulales</taxon>
        <taxon>Pirellulaceae</taxon>
        <taxon>Aureliella</taxon>
    </lineage>
</organism>
<sequence>MRHTTDKTLGNAKQILGFRSLIVGASKQIKSFIRLIKGKELKEKFTNVLCEVRIPGVKVFGCNREISDVRYKLLHELE</sequence>
<dbReference type="Proteomes" id="UP000318017">
    <property type="component" value="Chromosome"/>
</dbReference>
<gene>
    <name evidence="1" type="ORF">Q31a_52950</name>
</gene>
<keyword evidence="2" id="KW-1185">Reference proteome</keyword>
<accession>A0A518GE81</accession>
<dbReference type="EMBL" id="CP036298">
    <property type="protein sequence ID" value="QDV26915.1"/>
    <property type="molecule type" value="Genomic_DNA"/>
</dbReference>
<name>A0A518GE81_9BACT</name>
<evidence type="ECO:0000313" key="2">
    <source>
        <dbReference type="Proteomes" id="UP000318017"/>
    </source>
</evidence>
<dbReference type="AlphaFoldDB" id="A0A518GE81"/>
<evidence type="ECO:0000313" key="1">
    <source>
        <dbReference type="EMBL" id="QDV26915.1"/>
    </source>
</evidence>